<dbReference type="AlphaFoldDB" id="A0AAX4HPS3"/>
<evidence type="ECO:0000313" key="1">
    <source>
        <dbReference type="EMBL" id="WPU64974.1"/>
    </source>
</evidence>
<evidence type="ECO:0000313" key="2">
    <source>
        <dbReference type="Proteomes" id="UP001324634"/>
    </source>
</evidence>
<dbReference type="KEGG" id="psti:SOO65_19960"/>
<proteinExistence type="predicted"/>
<name>A0AAX4HPS3_9BACT</name>
<reference evidence="1 2" key="1">
    <citation type="submission" date="2023-11" db="EMBL/GenBank/DDBJ databases">
        <title>Peredibacter starrii A3.12.</title>
        <authorList>
            <person name="Mitchell R.J."/>
        </authorList>
    </citation>
    <scope>NUCLEOTIDE SEQUENCE [LARGE SCALE GENOMIC DNA]</scope>
    <source>
        <strain evidence="1 2">A3.12</strain>
    </source>
</reference>
<sequence>MIVRHSLKLLEQLSEIEDVIQQIEHLMDEKGVECNRELVLLKILKGREAQFASRPGKKKD</sequence>
<organism evidence="1 2">
    <name type="scientific">Peredibacter starrii</name>
    <dbReference type="NCBI Taxonomy" id="28202"/>
    <lineage>
        <taxon>Bacteria</taxon>
        <taxon>Pseudomonadati</taxon>
        <taxon>Bdellovibrionota</taxon>
        <taxon>Bacteriovoracia</taxon>
        <taxon>Bacteriovoracales</taxon>
        <taxon>Bacteriovoracaceae</taxon>
        <taxon>Peredibacter</taxon>
    </lineage>
</organism>
<keyword evidence="2" id="KW-1185">Reference proteome</keyword>
<gene>
    <name evidence="1" type="ORF">SOO65_19960</name>
</gene>
<accession>A0AAX4HPS3</accession>
<protein>
    <submittedName>
        <fullName evidence="1">Uncharacterized protein</fullName>
    </submittedName>
</protein>
<dbReference type="Proteomes" id="UP001324634">
    <property type="component" value="Chromosome"/>
</dbReference>
<dbReference type="RefSeq" id="WP_321394798.1">
    <property type="nucleotide sequence ID" value="NZ_CP139487.1"/>
</dbReference>
<dbReference type="EMBL" id="CP139487">
    <property type="protein sequence ID" value="WPU64974.1"/>
    <property type="molecule type" value="Genomic_DNA"/>
</dbReference>